<dbReference type="SUPFAM" id="SSF52540">
    <property type="entry name" value="P-loop containing nucleoside triphosphate hydrolases"/>
    <property type="match status" value="1"/>
</dbReference>
<feature type="domain" description="AAA+ ATPase" evidence="3">
    <location>
        <begin position="25"/>
        <end position="192"/>
    </location>
</feature>
<sequence>MIEIKSLKKKYTNNQILNELNYTLKDEIYVLYGKNGVGKTTLMNLLTGIESPDSGEIKNESGLSSLYLEAVGIGMSDMSIRDNIKLLYWLYGERCTDEILELLSETLYSKEQLDTEYALASLGMKLKVGLSLLYAAKEWGLIVLDETLSGIDPQSKKVILEQLKTKKCPVIIVSHNFDNINSYKKIELTKEGIVNQ</sequence>
<dbReference type="InterPro" id="IPR003439">
    <property type="entry name" value="ABC_transporter-like_ATP-bd"/>
</dbReference>
<proteinExistence type="predicted"/>
<name>A0A0P0YKH1_ENTFC</name>
<dbReference type="GO" id="GO:0016887">
    <property type="term" value="F:ATP hydrolysis activity"/>
    <property type="evidence" value="ECO:0007669"/>
    <property type="project" value="InterPro"/>
</dbReference>
<keyword evidence="1" id="KW-0547">Nucleotide-binding</keyword>
<dbReference type="Pfam" id="PF00005">
    <property type="entry name" value="ABC_tran"/>
    <property type="match status" value="1"/>
</dbReference>
<dbReference type="PANTHER" id="PTHR43158">
    <property type="entry name" value="SKFA PEPTIDE EXPORT ATP-BINDING PROTEIN SKFE"/>
    <property type="match status" value="1"/>
</dbReference>
<organism evidence="4">
    <name type="scientific">Enterococcus faecium</name>
    <name type="common">Streptococcus faecium</name>
    <dbReference type="NCBI Taxonomy" id="1352"/>
    <lineage>
        <taxon>Bacteria</taxon>
        <taxon>Bacillati</taxon>
        <taxon>Bacillota</taxon>
        <taxon>Bacilli</taxon>
        <taxon>Lactobacillales</taxon>
        <taxon>Enterococcaceae</taxon>
        <taxon>Enterococcus</taxon>
    </lineage>
</organism>
<dbReference type="EMBL" id="LC068607">
    <property type="protein sequence ID" value="BAT21395.1"/>
    <property type="molecule type" value="Genomic_DNA"/>
</dbReference>
<dbReference type="GO" id="GO:0005524">
    <property type="term" value="F:ATP binding"/>
    <property type="evidence" value="ECO:0007669"/>
    <property type="project" value="UniProtKB-KW"/>
</dbReference>
<dbReference type="InterPro" id="IPR027417">
    <property type="entry name" value="P-loop_NTPase"/>
</dbReference>
<accession>A0A0P0YKH1</accession>
<dbReference type="PANTHER" id="PTHR43158:SF2">
    <property type="entry name" value="SKFA PEPTIDE EXPORT ATP-BINDING PROTEIN SKFE"/>
    <property type="match status" value="1"/>
</dbReference>
<keyword evidence="2" id="KW-0067">ATP-binding</keyword>
<protein>
    <submittedName>
        <fullName evidence="4">Protein involved in secretion and immunity</fullName>
    </submittedName>
</protein>
<evidence type="ECO:0000256" key="2">
    <source>
        <dbReference type="ARBA" id="ARBA00022840"/>
    </source>
</evidence>
<dbReference type="AlphaFoldDB" id="A0A0P0YKH1"/>
<reference evidence="4" key="1">
    <citation type="journal article" date="2016" name="J. Bacteriol.">
        <title>Functional Analysis of Genes Involved in the Biosynthesis of Enterocin NKR-5-3B, a Novel Circular Bacteriocin.</title>
        <authorList>
            <person name="Perez R.H."/>
            <person name="Ishibashi N."/>
            <person name="Inoue T."/>
            <person name="Himeno K."/>
            <person name="Masuda Y."/>
            <person name="Sawa N."/>
            <person name="Zendo T."/>
            <person name="Wilaipun P."/>
            <person name="Leelawatcharamas V."/>
            <person name="Nakayama J."/>
            <person name="Sonomoto K."/>
        </authorList>
    </citation>
    <scope>NUCLEOTIDE SEQUENCE</scope>
    <source>
        <strain evidence="4">NKR-5-3</strain>
    </source>
</reference>
<dbReference type="SMR" id="A0A0P0YKH1"/>
<evidence type="ECO:0000259" key="3">
    <source>
        <dbReference type="SMART" id="SM00382"/>
    </source>
</evidence>
<dbReference type="SMART" id="SM00382">
    <property type="entry name" value="AAA"/>
    <property type="match status" value="1"/>
</dbReference>
<evidence type="ECO:0000313" key="4">
    <source>
        <dbReference type="EMBL" id="BAT21395.1"/>
    </source>
</evidence>
<dbReference type="InterPro" id="IPR003593">
    <property type="entry name" value="AAA+_ATPase"/>
</dbReference>
<dbReference type="Gene3D" id="3.40.50.300">
    <property type="entry name" value="P-loop containing nucleotide triphosphate hydrolases"/>
    <property type="match status" value="1"/>
</dbReference>
<gene>
    <name evidence="4" type="primary">enkB3</name>
</gene>
<evidence type="ECO:0000256" key="1">
    <source>
        <dbReference type="ARBA" id="ARBA00022741"/>
    </source>
</evidence>